<dbReference type="FunFam" id="1.10.8.720:FF:000003">
    <property type="entry name" value="Cytoplasmic dynein heavy chain 2"/>
    <property type="match status" value="1"/>
</dbReference>
<dbReference type="Gene3D" id="3.40.50.300">
    <property type="entry name" value="P-loop containing nucleotide triphosphate hydrolases"/>
    <property type="match status" value="1"/>
</dbReference>
<dbReference type="GO" id="GO:0007018">
    <property type="term" value="P:microtubule-based movement"/>
    <property type="evidence" value="ECO:0007669"/>
    <property type="project" value="InterPro"/>
</dbReference>
<dbReference type="PANTHER" id="PTHR45703">
    <property type="entry name" value="DYNEIN HEAVY CHAIN"/>
    <property type="match status" value="1"/>
</dbReference>
<dbReference type="InterPro" id="IPR026983">
    <property type="entry name" value="DHC"/>
</dbReference>
<dbReference type="Gene3D" id="1.10.8.720">
    <property type="entry name" value="Region D6 of dynein motor"/>
    <property type="match status" value="1"/>
</dbReference>
<dbReference type="PANTHER" id="PTHR45703:SF36">
    <property type="entry name" value="DYNEIN HEAVY CHAIN, CYTOPLASMIC"/>
    <property type="match status" value="1"/>
</dbReference>
<name>A0A0J8R503_COCIT</name>
<dbReference type="GO" id="GO:0045505">
    <property type="term" value="F:dynein intermediate chain binding"/>
    <property type="evidence" value="ECO:0007669"/>
    <property type="project" value="InterPro"/>
</dbReference>
<dbReference type="GO" id="GO:0008569">
    <property type="term" value="F:minus-end-directed microtubule motor activity"/>
    <property type="evidence" value="ECO:0007669"/>
    <property type="project" value="InterPro"/>
</dbReference>
<protein>
    <submittedName>
        <fullName evidence="3">Dynein heavy chain</fullName>
    </submittedName>
</protein>
<dbReference type="InterPro" id="IPR004273">
    <property type="entry name" value="Dynein_heavy_D6_P-loop"/>
</dbReference>
<dbReference type="EMBL" id="DS268122">
    <property type="protein sequence ID" value="KMU78783.1"/>
    <property type="molecule type" value="Genomic_DNA"/>
</dbReference>
<gene>
    <name evidence="3" type="ORF">CISG_01823</name>
</gene>
<dbReference type="FunFam" id="3.40.50.300:FF:000829">
    <property type="entry name" value="Dynein heavy chain, cytoplasmic"/>
    <property type="match status" value="1"/>
</dbReference>
<dbReference type="Pfam" id="PF18198">
    <property type="entry name" value="AAA_lid_11"/>
    <property type="match status" value="1"/>
</dbReference>
<dbReference type="InterPro" id="IPR042219">
    <property type="entry name" value="AAA_lid_11_sf"/>
</dbReference>
<feature type="domain" description="Dynein heavy chain region D6 P-loop" evidence="1">
    <location>
        <begin position="182"/>
        <end position="289"/>
    </location>
</feature>
<sequence>MSCTIIIVYPRRRIMPPESILFYVIFSSLHSSEHLFGLLQKDRITLAMLLAQASPYQMDRSIIDDILDPTLEGWDVSTAPKAKDIVMSKASQMVVFKNIIPTIEEEIWEQFFTEEIAENFVPSVWEDSTEAFDRQLRSLLLVKLFRMDRFVPAAENFVVTLFGRSLFEDSGDLKEVVDQVTATTPIALSSSPGFDASYKVDGLVERMHATCANIAMGSNEGLESADKAINNAAATGTWVLVKNVHLAPSWLQSLEKRLDSLKPHANFRLFLSMESSPKIPVNLIRASRVLMYEQPAGIRANMKDSLSSLSLRASKPPVEKARIYLLLSFLHAVVQERLRYAPSLGWKGFWEFNDSDYECCAFIIDTWVASVAQGRSNVAPQKFPWDLLRTLITETYGGKIDDAEDLKLLNDLVRTFMTPAAFEDDHKLIPGIEDEILLLPSTTGIREFQRVGEPGCRSENPLRIWGLPWKCREGYFFGL</sequence>
<dbReference type="Pfam" id="PF03028">
    <property type="entry name" value="Dynein_heavy"/>
    <property type="match status" value="1"/>
</dbReference>
<feature type="domain" description="Dynein heavy chain AAA lid" evidence="2">
    <location>
        <begin position="322"/>
        <end position="442"/>
    </location>
</feature>
<dbReference type="AlphaFoldDB" id="A0A0J8R503"/>
<dbReference type="InterPro" id="IPR027417">
    <property type="entry name" value="P-loop_NTPase"/>
</dbReference>
<accession>A0A0J8R503</accession>
<dbReference type="GO" id="GO:0030286">
    <property type="term" value="C:dynein complex"/>
    <property type="evidence" value="ECO:0007669"/>
    <property type="project" value="InterPro"/>
</dbReference>
<organism evidence="3 4">
    <name type="scientific">Coccidioides immitis RMSCC 3703</name>
    <dbReference type="NCBI Taxonomy" id="454286"/>
    <lineage>
        <taxon>Eukaryota</taxon>
        <taxon>Fungi</taxon>
        <taxon>Dikarya</taxon>
        <taxon>Ascomycota</taxon>
        <taxon>Pezizomycotina</taxon>
        <taxon>Eurotiomycetes</taxon>
        <taxon>Eurotiomycetidae</taxon>
        <taxon>Onygenales</taxon>
        <taxon>Onygenaceae</taxon>
        <taxon>Coccidioides</taxon>
    </lineage>
</organism>
<evidence type="ECO:0000259" key="1">
    <source>
        <dbReference type="Pfam" id="PF03028"/>
    </source>
</evidence>
<dbReference type="InterPro" id="IPR041658">
    <property type="entry name" value="AAA_lid_11"/>
</dbReference>
<dbReference type="Proteomes" id="UP000054559">
    <property type="component" value="Unassembled WGS sequence"/>
</dbReference>
<dbReference type="GO" id="GO:0051959">
    <property type="term" value="F:dynein light intermediate chain binding"/>
    <property type="evidence" value="ECO:0007669"/>
    <property type="project" value="InterPro"/>
</dbReference>
<reference evidence="4" key="1">
    <citation type="journal article" date="2010" name="Genome Res.">
        <title>Population genomic sequencing of Coccidioides fungi reveals recent hybridization and transposon control.</title>
        <authorList>
            <person name="Neafsey D.E."/>
            <person name="Barker B.M."/>
            <person name="Sharpton T.J."/>
            <person name="Stajich J.E."/>
            <person name="Park D.J."/>
            <person name="Whiston E."/>
            <person name="Hung C.-Y."/>
            <person name="McMahan C."/>
            <person name="White J."/>
            <person name="Sykes S."/>
            <person name="Heiman D."/>
            <person name="Young S."/>
            <person name="Zeng Q."/>
            <person name="Abouelleil A."/>
            <person name="Aftuck L."/>
            <person name="Bessette D."/>
            <person name="Brown A."/>
            <person name="FitzGerald M."/>
            <person name="Lui A."/>
            <person name="Macdonald J.P."/>
            <person name="Priest M."/>
            <person name="Orbach M.J."/>
            <person name="Galgiani J.N."/>
            <person name="Kirkland T.N."/>
            <person name="Cole G.T."/>
            <person name="Birren B.W."/>
            <person name="Henn M.R."/>
            <person name="Taylor J.W."/>
            <person name="Rounsley S.D."/>
        </authorList>
    </citation>
    <scope>NUCLEOTIDE SEQUENCE [LARGE SCALE GENOMIC DNA]</scope>
    <source>
        <strain evidence="4">RMSCC 3703</strain>
    </source>
</reference>
<evidence type="ECO:0000259" key="2">
    <source>
        <dbReference type="Pfam" id="PF18198"/>
    </source>
</evidence>
<proteinExistence type="predicted"/>
<evidence type="ECO:0000313" key="3">
    <source>
        <dbReference type="EMBL" id="KMU78783.1"/>
    </source>
</evidence>
<evidence type="ECO:0000313" key="4">
    <source>
        <dbReference type="Proteomes" id="UP000054559"/>
    </source>
</evidence>
<dbReference type="STRING" id="454286.A0A0J8R503"/>